<evidence type="ECO:0000256" key="4">
    <source>
        <dbReference type="ARBA" id="ARBA00023002"/>
    </source>
</evidence>
<dbReference type="AlphaFoldDB" id="A0A443NWW4"/>
<dbReference type="InterPro" id="IPR036396">
    <property type="entry name" value="Cyt_P450_sf"/>
</dbReference>
<reference evidence="9 10" key="1">
    <citation type="journal article" date="2019" name="Nat. Plants">
        <title>Stout camphor tree genome fills gaps in understanding of flowering plant genome evolution.</title>
        <authorList>
            <person name="Chaw S.M."/>
            <person name="Liu Y.C."/>
            <person name="Wu Y.W."/>
            <person name="Wang H.Y."/>
            <person name="Lin C.I."/>
            <person name="Wu C.S."/>
            <person name="Ke H.M."/>
            <person name="Chang L.Y."/>
            <person name="Hsu C.Y."/>
            <person name="Yang H.T."/>
            <person name="Sudianto E."/>
            <person name="Hsu M.H."/>
            <person name="Wu K.P."/>
            <person name="Wang L.N."/>
            <person name="Leebens-Mack J.H."/>
            <person name="Tsai I.J."/>
        </authorList>
    </citation>
    <scope>NUCLEOTIDE SEQUENCE [LARGE SCALE GENOMIC DNA]</scope>
    <source>
        <strain evidence="10">cv. Chaw 1501</strain>
        <tissue evidence="9">Young leaves</tissue>
    </source>
</reference>
<gene>
    <name evidence="9" type="ORF">CKAN_01171200</name>
</gene>
<keyword evidence="3 7" id="KW-0479">Metal-binding</keyword>
<dbReference type="EMBL" id="QPKB01000004">
    <property type="protein sequence ID" value="RWR82972.1"/>
    <property type="molecule type" value="Genomic_DNA"/>
</dbReference>
<keyword evidence="5 7" id="KW-0408">Iron</keyword>
<dbReference type="SUPFAM" id="SSF48264">
    <property type="entry name" value="Cytochrome P450"/>
    <property type="match status" value="2"/>
</dbReference>
<comment type="subcellular location">
    <subcellularLocation>
        <location evidence="1">Membrane</location>
    </subcellularLocation>
</comment>
<keyword evidence="2 7" id="KW-0349">Heme</keyword>
<dbReference type="GO" id="GO:0016705">
    <property type="term" value="F:oxidoreductase activity, acting on paired donors, with incorporation or reduction of molecular oxygen"/>
    <property type="evidence" value="ECO:0007669"/>
    <property type="project" value="InterPro"/>
</dbReference>
<keyword evidence="8" id="KW-1133">Transmembrane helix</keyword>
<sequence length="838" mass="95199">MDERFFCALLFFISFFLISKFFFTDRSRHPKTPVPPSLPILGHLHLLKKPLHRSLTTLSLRYGSLLSLRFGSRPVVVVSSPALVEECFTKNDIIFANRPRLLAGKYVGFNYTTLGWSSYGPHWRNLRRIAVTQILSSNRVHMFSFVRSDEVRTLVRELFRDSYLGKVNLKLKFSELALNNMMRMIAGKRYYGERVVDLEEARQFREIMEGSVAVSGMSNLLDFLSVLRWIGLKGLEKRMIGLVKRRDVLLQGLIDEHTKKKMDGTFEIGEDKKKKTLIDVLLALRETEPEYYTDDIIKGLIMVLVGAGTETSSVTLEWAMSLLLNNPEAFKKAKAELDIQVGKDRLLDESDFDKLPYLHCIINEALRLYPAAPLLLPHDSSEECTLGGLHVPRGTMLLVNVWAIHRDPELWPDPTSFKPERFEGVEKDKEGLDFKFLPFGYGRRSCPGMGMAKKVVGLALGALIQCFEWERVGEEKVDMMDGGGLTLPKVQPLEAIYRPYADMVENELKFGSKQETKKRRSTPQDTMLFMDEIIFYSALVLFFYSFLISKFLLQFRSREGGGAEAEVLRASTKRDDEDDSRKAVLRRDGGGFGGGRAVSGDCRGVDGFERGVKLLDFLQVLRWIGLKGVEKRMIGLVKERDLLLQGLIDEHRKKKGVFSESDVDGIETQGKKKTLIDLLLSLRETELEYYSDNIIKGIIIVKGLMLVAVIRNWLGLEQTSSVTLEWAMSLLLNNPQVLKKAKAELDVQVGKDRLLDESDLDKLPYLHCIINETLRLHPAGPLLILHESSEECTLGGFHVPSGTILVNLWAIHRDPNLWVDPTSFKPERFEGVEDDRSV</sequence>
<dbReference type="STRING" id="337451.A0A443NWW4"/>
<dbReference type="GO" id="GO:0004497">
    <property type="term" value="F:monooxygenase activity"/>
    <property type="evidence" value="ECO:0007669"/>
    <property type="project" value="InterPro"/>
</dbReference>
<dbReference type="PRINTS" id="PR00385">
    <property type="entry name" value="P450"/>
</dbReference>
<dbReference type="FunFam" id="1.10.630.10:FF:000023">
    <property type="entry name" value="Cytochrome P450 family protein"/>
    <property type="match status" value="1"/>
</dbReference>
<proteinExistence type="predicted"/>
<evidence type="ECO:0000256" key="1">
    <source>
        <dbReference type="ARBA" id="ARBA00004370"/>
    </source>
</evidence>
<evidence type="ECO:0000313" key="10">
    <source>
        <dbReference type="Proteomes" id="UP000283530"/>
    </source>
</evidence>
<keyword evidence="8" id="KW-0812">Transmembrane</keyword>
<dbReference type="PRINTS" id="PR00463">
    <property type="entry name" value="EP450I"/>
</dbReference>
<keyword evidence="6 8" id="KW-0472">Membrane</keyword>
<dbReference type="Pfam" id="PF00067">
    <property type="entry name" value="p450"/>
    <property type="match status" value="2"/>
</dbReference>
<keyword evidence="10" id="KW-1185">Reference proteome</keyword>
<dbReference type="CDD" id="cd20653">
    <property type="entry name" value="CYP81"/>
    <property type="match status" value="1"/>
</dbReference>
<name>A0A443NWW4_9MAGN</name>
<evidence type="ECO:0000256" key="8">
    <source>
        <dbReference type="SAM" id="Phobius"/>
    </source>
</evidence>
<dbReference type="PANTHER" id="PTHR47947:SF3">
    <property type="entry name" value="CYTOCHROME P450 81D1-LIKE"/>
    <property type="match status" value="1"/>
</dbReference>
<dbReference type="Gene3D" id="1.10.630.10">
    <property type="entry name" value="Cytochrome P450"/>
    <property type="match status" value="2"/>
</dbReference>
<comment type="cofactor">
    <cofactor evidence="7">
        <name>heme</name>
        <dbReference type="ChEBI" id="CHEBI:30413"/>
    </cofactor>
</comment>
<evidence type="ECO:0000256" key="5">
    <source>
        <dbReference type="ARBA" id="ARBA00023004"/>
    </source>
</evidence>
<dbReference type="InterPro" id="IPR002401">
    <property type="entry name" value="Cyt_P450_E_grp-I"/>
</dbReference>
<dbReference type="InterPro" id="IPR017972">
    <property type="entry name" value="Cyt_P450_CS"/>
</dbReference>
<feature type="transmembrane region" description="Helical" evidence="8">
    <location>
        <begin position="533"/>
        <end position="553"/>
    </location>
</feature>
<dbReference type="GO" id="GO:0005506">
    <property type="term" value="F:iron ion binding"/>
    <property type="evidence" value="ECO:0007669"/>
    <property type="project" value="InterPro"/>
</dbReference>
<accession>A0A443NWW4</accession>
<dbReference type="Proteomes" id="UP000283530">
    <property type="component" value="Unassembled WGS sequence"/>
</dbReference>
<dbReference type="GO" id="GO:0016020">
    <property type="term" value="C:membrane"/>
    <property type="evidence" value="ECO:0007669"/>
    <property type="project" value="UniProtKB-SubCell"/>
</dbReference>
<keyword evidence="4" id="KW-0560">Oxidoreductase</keyword>
<evidence type="ECO:0000313" key="9">
    <source>
        <dbReference type="EMBL" id="RWR82972.1"/>
    </source>
</evidence>
<dbReference type="OrthoDB" id="2789670at2759"/>
<evidence type="ECO:0000256" key="6">
    <source>
        <dbReference type="ARBA" id="ARBA00023136"/>
    </source>
</evidence>
<evidence type="ECO:0000256" key="3">
    <source>
        <dbReference type="ARBA" id="ARBA00022723"/>
    </source>
</evidence>
<dbReference type="InterPro" id="IPR001128">
    <property type="entry name" value="Cyt_P450"/>
</dbReference>
<evidence type="ECO:0000256" key="7">
    <source>
        <dbReference type="PIRSR" id="PIRSR602401-1"/>
    </source>
</evidence>
<dbReference type="PROSITE" id="PS00086">
    <property type="entry name" value="CYTOCHROME_P450"/>
    <property type="match status" value="1"/>
</dbReference>
<comment type="caution">
    <text evidence="9">The sequence shown here is derived from an EMBL/GenBank/DDBJ whole genome shotgun (WGS) entry which is preliminary data.</text>
</comment>
<organism evidence="9 10">
    <name type="scientific">Cinnamomum micranthum f. kanehirae</name>
    <dbReference type="NCBI Taxonomy" id="337451"/>
    <lineage>
        <taxon>Eukaryota</taxon>
        <taxon>Viridiplantae</taxon>
        <taxon>Streptophyta</taxon>
        <taxon>Embryophyta</taxon>
        <taxon>Tracheophyta</taxon>
        <taxon>Spermatophyta</taxon>
        <taxon>Magnoliopsida</taxon>
        <taxon>Magnoliidae</taxon>
        <taxon>Laurales</taxon>
        <taxon>Lauraceae</taxon>
        <taxon>Cinnamomum</taxon>
    </lineage>
</organism>
<protein>
    <submittedName>
        <fullName evidence="9">Cytochrome P450</fullName>
    </submittedName>
</protein>
<evidence type="ECO:0000256" key="2">
    <source>
        <dbReference type="ARBA" id="ARBA00022617"/>
    </source>
</evidence>
<dbReference type="GO" id="GO:0020037">
    <property type="term" value="F:heme binding"/>
    <property type="evidence" value="ECO:0007669"/>
    <property type="project" value="InterPro"/>
</dbReference>
<dbReference type="PANTHER" id="PTHR47947">
    <property type="entry name" value="CYTOCHROME P450 82C3-RELATED"/>
    <property type="match status" value="1"/>
</dbReference>
<dbReference type="InterPro" id="IPR050651">
    <property type="entry name" value="Plant_Cytochrome_P450_Monoox"/>
</dbReference>
<feature type="binding site" description="axial binding residue" evidence="7">
    <location>
        <position position="446"/>
    </location>
    <ligand>
        <name>heme</name>
        <dbReference type="ChEBI" id="CHEBI:30413"/>
    </ligand>
    <ligandPart>
        <name>Fe</name>
        <dbReference type="ChEBI" id="CHEBI:18248"/>
    </ligandPart>
</feature>